<protein>
    <submittedName>
        <fullName evidence="1">Uncharacterized protein</fullName>
    </submittedName>
</protein>
<dbReference type="AlphaFoldDB" id="A0A9D4LC40"/>
<reference evidence="1" key="1">
    <citation type="journal article" date="2019" name="bioRxiv">
        <title>The Genome of the Zebra Mussel, Dreissena polymorpha: A Resource for Invasive Species Research.</title>
        <authorList>
            <person name="McCartney M.A."/>
            <person name="Auch B."/>
            <person name="Kono T."/>
            <person name="Mallez S."/>
            <person name="Zhang Y."/>
            <person name="Obille A."/>
            <person name="Becker A."/>
            <person name="Abrahante J.E."/>
            <person name="Garbe J."/>
            <person name="Badalamenti J.P."/>
            <person name="Herman A."/>
            <person name="Mangelson H."/>
            <person name="Liachko I."/>
            <person name="Sullivan S."/>
            <person name="Sone E.D."/>
            <person name="Koren S."/>
            <person name="Silverstein K.A.T."/>
            <person name="Beckman K.B."/>
            <person name="Gohl D.M."/>
        </authorList>
    </citation>
    <scope>NUCLEOTIDE SEQUENCE</scope>
    <source>
        <strain evidence="1">Duluth1</strain>
        <tissue evidence="1">Whole animal</tissue>
    </source>
</reference>
<accession>A0A9D4LC40</accession>
<proteinExistence type="predicted"/>
<dbReference type="EMBL" id="JAIWYP010000003">
    <property type="protein sequence ID" value="KAH3855084.1"/>
    <property type="molecule type" value="Genomic_DNA"/>
</dbReference>
<evidence type="ECO:0000313" key="2">
    <source>
        <dbReference type="Proteomes" id="UP000828390"/>
    </source>
</evidence>
<name>A0A9D4LC40_DREPO</name>
<keyword evidence="2" id="KW-1185">Reference proteome</keyword>
<evidence type="ECO:0000313" key="1">
    <source>
        <dbReference type="EMBL" id="KAH3855084.1"/>
    </source>
</evidence>
<organism evidence="1 2">
    <name type="scientific">Dreissena polymorpha</name>
    <name type="common">Zebra mussel</name>
    <name type="synonym">Mytilus polymorpha</name>
    <dbReference type="NCBI Taxonomy" id="45954"/>
    <lineage>
        <taxon>Eukaryota</taxon>
        <taxon>Metazoa</taxon>
        <taxon>Spiralia</taxon>
        <taxon>Lophotrochozoa</taxon>
        <taxon>Mollusca</taxon>
        <taxon>Bivalvia</taxon>
        <taxon>Autobranchia</taxon>
        <taxon>Heteroconchia</taxon>
        <taxon>Euheterodonta</taxon>
        <taxon>Imparidentia</taxon>
        <taxon>Neoheterodontei</taxon>
        <taxon>Myida</taxon>
        <taxon>Dreissenoidea</taxon>
        <taxon>Dreissenidae</taxon>
        <taxon>Dreissena</taxon>
    </lineage>
</organism>
<comment type="caution">
    <text evidence="1">The sequence shown here is derived from an EMBL/GenBank/DDBJ whole genome shotgun (WGS) entry which is preliminary data.</text>
</comment>
<reference evidence="1" key="2">
    <citation type="submission" date="2020-11" db="EMBL/GenBank/DDBJ databases">
        <authorList>
            <person name="McCartney M.A."/>
            <person name="Auch B."/>
            <person name="Kono T."/>
            <person name="Mallez S."/>
            <person name="Becker A."/>
            <person name="Gohl D.M."/>
            <person name="Silverstein K.A.T."/>
            <person name="Koren S."/>
            <person name="Bechman K.B."/>
            <person name="Herman A."/>
            <person name="Abrahante J.E."/>
            <person name="Garbe J."/>
        </authorList>
    </citation>
    <scope>NUCLEOTIDE SEQUENCE</scope>
    <source>
        <strain evidence="1">Duluth1</strain>
        <tissue evidence="1">Whole animal</tissue>
    </source>
</reference>
<dbReference type="Proteomes" id="UP000828390">
    <property type="component" value="Unassembled WGS sequence"/>
</dbReference>
<sequence>MTSEHPGSHVFKQTKTIFTHIQDIIKTNILTKKNAQAPGGDIFQATGTIFELVQDIIVKNLLTILEINVASKVLTMKNAQLSELTRKNAPPSGGYDFQPSGIIF</sequence>
<gene>
    <name evidence="1" type="ORF">DPMN_097644</name>
</gene>